<dbReference type="AlphaFoldDB" id="A0A379R275"/>
<protein>
    <submittedName>
        <fullName evidence="1">Uncharacterized protein</fullName>
    </submittedName>
</protein>
<sequence>MKFAYFKLDSVITDKYVSMYKADIKPERSRILCQLQTATGAVGFKITDKGYNEVIDAVYFNHIPYGTAWEIMESGLFFDGYLLVSAVPDTEYASGRDVAEELERACQKLKNYPCFEHWLCEKLGVISKGMFMFGGYSAWKLVFSRDGSHILFRVPLDHEGKVRESIPVDCTRIKHSEYVALTEE</sequence>
<organism evidence="1 2">
    <name type="scientific">Salmonella enterica</name>
    <name type="common">Salmonella choleraesuis</name>
    <dbReference type="NCBI Taxonomy" id="28901"/>
    <lineage>
        <taxon>Bacteria</taxon>
        <taxon>Pseudomonadati</taxon>
        <taxon>Pseudomonadota</taxon>
        <taxon>Gammaproteobacteria</taxon>
        <taxon>Enterobacterales</taxon>
        <taxon>Enterobacteriaceae</taxon>
        <taxon>Salmonella</taxon>
    </lineage>
</organism>
<gene>
    <name evidence="1" type="ORF">NCTC10718_02363</name>
</gene>
<dbReference type="EMBL" id="UGWQ01000001">
    <property type="protein sequence ID" value="SUF69576.1"/>
    <property type="molecule type" value="Genomic_DNA"/>
</dbReference>
<dbReference type="Proteomes" id="UP000254332">
    <property type="component" value="Unassembled WGS sequence"/>
</dbReference>
<accession>A0A379R275</accession>
<proteinExistence type="predicted"/>
<reference evidence="1 2" key="1">
    <citation type="submission" date="2018-06" db="EMBL/GenBank/DDBJ databases">
        <authorList>
            <consortium name="Pathogen Informatics"/>
            <person name="Doyle S."/>
        </authorList>
    </citation>
    <scope>NUCLEOTIDE SEQUENCE [LARGE SCALE GENOMIC DNA]</scope>
    <source>
        <strain evidence="1 2">NCTC10718</strain>
    </source>
</reference>
<evidence type="ECO:0000313" key="2">
    <source>
        <dbReference type="Proteomes" id="UP000254332"/>
    </source>
</evidence>
<name>A0A379R275_SALER</name>
<evidence type="ECO:0000313" key="1">
    <source>
        <dbReference type="EMBL" id="SUF69576.1"/>
    </source>
</evidence>